<dbReference type="AlphaFoldDB" id="D1NUM0"/>
<evidence type="ECO:0000313" key="1">
    <source>
        <dbReference type="EMBL" id="EFA22521.1"/>
    </source>
</evidence>
<dbReference type="EMBL" id="ABXB03000003">
    <property type="protein sequence ID" value="EFA22521.1"/>
    <property type="molecule type" value="Genomic_DNA"/>
</dbReference>
<proteinExistence type="predicted"/>
<reference evidence="1 2" key="1">
    <citation type="submission" date="2009-11" db="EMBL/GenBank/DDBJ databases">
        <authorList>
            <person name="Weinstock G."/>
            <person name="Sodergren E."/>
            <person name="Clifton S."/>
            <person name="Fulton L."/>
            <person name="Fulton B."/>
            <person name="Courtney L."/>
            <person name="Fronick C."/>
            <person name="Harrison M."/>
            <person name="Strong C."/>
            <person name="Farmer C."/>
            <person name="Delahaunty K."/>
            <person name="Markovic C."/>
            <person name="Hall O."/>
            <person name="Minx P."/>
            <person name="Tomlinson C."/>
            <person name="Mitreva M."/>
            <person name="Nelson J."/>
            <person name="Hou S."/>
            <person name="Wollam A."/>
            <person name="Pepin K.H."/>
            <person name="Johnson M."/>
            <person name="Bhonagiri V."/>
            <person name="Nash W.E."/>
            <person name="Warren W."/>
            <person name="Chinwalla A."/>
            <person name="Mardis E.R."/>
            <person name="Wilson R.K."/>
        </authorList>
    </citation>
    <scope>NUCLEOTIDE SEQUENCE [LARGE SCALE GENOMIC DNA]</scope>
    <source>
        <strain evidence="1 2">DSM 20093</strain>
    </source>
</reference>
<organism evidence="1 2">
    <name type="scientific">Bifidobacterium gallicum DSM 20093 = LMG 11596</name>
    <dbReference type="NCBI Taxonomy" id="561180"/>
    <lineage>
        <taxon>Bacteria</taxon>
        <taxon>Bacillati</taxon>
        <taxon>Actinomycetota</taxon>
        <taxon>Actinomycetes</taxon>
        <taxon>Bifidobacteriales</taxon>
        <taxon>Bifidobacteriaceae</taxon>
        <taxon>Bifidobacterium</taxon>
    </lineage>
</organism>
<protein>
    <submittedName>
        <fullName evidence="1">Uncharacterized protein</fullName>
    </submittedName>
</protein>
<gene>
    <name evidence="1" type="ORF">BIFGAL_03545</name>
</gene>
<name>D1NUM0_9BIFI</name>
<dbReference type="Proteomes" id="UP000003656">
    <property type="component" value="Unassembled WGS sequence"/>
</dbReference>
<accession>D1NUM0</accession>
<evidence type="ECO:0000313" key="2">
    <source>
        <dbReference type="Proteomes" id="UP000003656"/>
    </source>
</evidence>
<sequence length="45" mass="4743">MTATTVTGCSATTPAMATPGWIPSRCKLHANQVHDNLTVVVLSFN</sequence>
<comment type="caution">
    <text evidence="1">The sequence shown here is derived from an EMBL/GenBank/DDBJ whole genome shotgun (WGS) entry which is preliminary data.</text>
</comment>